<keyword evidence="10" id="KW-1185">Reference proteome</keyword>
<evidence type="ECO:0000256" key="5">
    <source>
        <dbReference type="ARBA" id="ARBA00022840"/>
    </source>
</evidence>
<dbReference type="OrthoDB" id="24581at2759"/>
<protein>
    <submittedName>
        <fullName evidence="9">Uncharacterized protein</fullName>
    </submittedName>
</protein>
<evidence type="ECO:0000313" key="10">
    <source>
        <dbReference type="Proteomes" id="UP000075714"/>
    </source>
</evidence>
<dbReference type="SUPFAM" id="SSF111331">
    <property type="entry name" value="NAD kinase/diacylglycerol kinase-like"/>
    <property type="match status" value="1"/>
</dbReference>
<dbReference type="GO" id="GO:0003951">
    <property type="term" value="F:NAD+ kinase activity"/>
    <property type="evidence" value="ECO:0007669"/>
    <property type="project" value="InterPro"/>
</dbReference>
<keyword evidence="4" id="KW-0418">Kinase</keyword>
<feature type="compositionally biased region" description="Low complexity" evidence="8">
    <location>
        <begin position="501"/>
        <end position="518"/>
    </location>
</feature>
<dbReference type="Gene3D" id="2.60.200.30">
    <property type="entry name" value="Probable inorganic polyphosphate/atp-NAD kinase, domain 2"/>
    <property type="match status" value="1"/>
</dbReference>
<dbReference type="PANTHER" id="PTHR20275">
    <property type="entry name" value="NAD KINASE"/>
    <property type="match status" value="1"/>
</dbReference>
<comment type="caution">
    <text evidence="9">The sequence shown here is derived from an EMBL/GenBank/DDBJ whole genome shotgun (WGS) entry which is preliminary data.</text>
</comment>
<dbReference type="Pfam" id="PF20143">
    <property type="entry name" value="NAD_kinase_C"/>
    <property type="match status" value="1"/>
</dbReference>
<keyword evidence="3" id="KW-0547">Nucleotide-binding</keyword>
<name>A0A150GNZ3_GONPE</name>
<keyword evidence="6" id="KW-0521">NADP</keyword>
<keyword evidence="2" id="KW-0808">Transferase</keyword>
<evidence type="ECO:0000313" key="9">
    <source>
        <dbReference type="EMBL" id="KXZ51462.1"/>
    </source>
</evidence>
<proteinExistence type="inferred from homology"/>
<reference evidence="10" key="1">
    <citation type="journal article" date="2016" name="Nat. Commun.">
        <title>The Gonium pectorale genome demonstrates co-option of cell cycle regulation during the evolution of multicellularity.</title>
        <authorList>
            <person name="Hanschen E.R."/>
            <person name="Marriage T.N."/>
            <person name="Ferris P.J."/>
            <person name="Hamaji T."/>
            <person name="Toyoda A."/>
            <person name="Fujiyama A."/>
            <person name="Neme R."/>
            <person name="Noguchi H."/>
            <person name="Minakuchi Y."/>
            <person name="Suzuki M."/>
            <person name="Kawai-Toyooka H."/>
            <person name="Smith D.R."/>
            <person name="Sparks H."/>
            <person name="Anderson J."/>
            <person name="Bakaric R."/>
            <person name="Luria V."/>
            <person name="Karger A."/>
            <person name="Kirschner M.W."/>
            <person name="Durand P.M."/>
            <person name="Michod R.E."/>
            <person name="Nozaki H."/>
            <person name="Olson B.J."/>
        </authorList>
    </citation>
    <scope>NUCLEOTIDE SEQUENCE [LARGE SCALE GENOMIC DNA]</scope>
    <source>
        <strain evidence="10">NIES-2863</strain>
    </source>
</reference>
<dbReference type="Proteomes" id="UP000075714">
    <property type="component" value="Unassembled WGS sequence"/>
</dbReference>
<evidence type="ECO:0000256" key="8">
    <source>
        <dbReference type="SAM" id="MobiDB-lite"/>
    </source>
</evidence>
<feature type="compositionally biased region" description="Pro residues" evidence="8">
    <location>
        <begin position="395"/>
        <end position="408"/>
    </location>
</feature>
<dbReference type="InterPro" id="IPR017438">
    <property type="entry name" value="ATP-NAD_kinase_N"/>
</dbReference>
<dbReference type="GO" id="GO:0005524">
    <property type="term" value="F:ATP binding"/>
    <property type="evidence" value="ECO:0007669"/>
    <property type="project" value="UniProtKB-KW"/>
</dbReference>
<dbReference type="Pfam" id="PF01513">
    <property type="entry name" value="NAD_kinase"/>
    <property type="match status" value="1"/>
</dbReference>
<dbReference type="FunFam" id="2.60.200.30:FF:000009">
    <property type="entry name" value="Poly(P)/ATP NAD kinase"/>
    <property type="match status" value="1"/>
</dbReference>
<sequence length="603" mass="63029">MNTTKRRSTTISCVNCEPETFEKGICRGAAIKYNDSRALRLRRRALLQWEADSPSKVLIIKKPKNPAASAKLQEIGTWLKARGIQVFVERVVWATEFKEFEVFDPHVNRDAIDFCITLGGDGTVLYMTSLFEEDEPLPPTLCFAMGSLGFLTPFDASAALATLERVLDTSAEPLFCTLRTRKRCEVVYDGQLEAVHHVLNECVVDRGAFPGAVLLEIFADGSYVTNVEADGLIISTPSGSTAYSMSAGGPIVAPSVPCTVITPMAPLSLSFRPLVIPESSSLCVHLPTCARAHARASFDGRRPMRIRRGTSIFFTASLCPLPVISLGRMDTDWYEGITSKLKWNQAIRQLPSCPSPVGARQQELRSLGGGERRASTLCAMLDSAAEGCPVSSYPPGAPAEPPPMPPRPKAAAEVPRAPALDVGAPAAAAAAGASGAGAVAVAAAHEAPRGRISRASGAFGSLEDCGSAGSCSNSGSEVPPCRDGTGEASRESLESLNGSNPAGSSADEPAAAPATPRPAAAAAAVAAAVPAPGDGDPLTQGLELEAESLIMERANSLAKAAEAAEAASVANARAHADAALRRPIDGAHQVENAVSVTRSRLVL</sequence>
<evidence type="ECO:0000256" key="2">
    <source>
        <dbReference type="ARBA" id="ARBA00022679"/>
    </source>
</evidence>
<dbReference type="PANTHER" id="PTHR20275:SF6">
    <property type="entry name" value="NAD KINASE 2, CHLOROPLASTIC"/>
    <property type="match status" value="1"/>
</dbReference>
<evidence type="ECO:0000256" key="1">
    <source>
        <dbReference type="ARBA" id="ARBA00010995"/>
    </source>
</evidence>
<evidence type="ECO:0000256" key="4">
    <source>
        <dbReference type="ARBA" id="ARBA00022777"/>
    </source>
</evidence>
<comment type="similarity">
    <text evidence="1">Belongs to the NAD kinase family.</text>
</comment>
<evidence type="ECO:0000256" key="3">
    <source>
        <dbReference type="ARBA" id="ARBA00022741"/>
    </source>
</evidence>
<dbReference type="GO" id="GO:0019674">
    <property type="term" value="P:NAD+ metabolic process"/>
    <property type="evidence" value="ECO:0007669"/>
    <property type="project" value="InterPro"/>
</dbReference>
<gene>
    <name evidence="9" type="ORF">GPECTOR_12g425</name>
</gene>
<evidence type="ECO:0000256" key="6">
    <source>
        <dbReference type="ARBA" id="ARBA00022857"/>
    </source>
</evidence>
<feature type="region of interest" description="Disordered" evidence="8">
    <location>
        <begin position="391"/>
        <end position="414"/>
    </location>
</feature>
<organism evidence="9 10">
    <name type="scientific">Gonium pectorale</name>
    <name type="common">Green alga</name>
    <dbReference type="NCBI Taxonomy" id="33097"/>
    <lineage>
        <taxon>Eukaryota</taxon>
        <taxon>Viridiplantae</taxon>
        <taxon>Chlorophyta</taxon>
        <taxon>core chlorophytes</taxon>
        <taxon>Chlorophyceae</taxon>
        <taxon>CS clade</taxon>
        <taxon>Chlamydomonadales</taxon>
        <taxon>Volvocaceae</taxon>
        <taxon>Gonium</taxon>
    </lineage>
</organism>
<dbReference type="STRING" id="33097.A0A150GNZ3"/>
<feature type="compositionally biased region" description="Low complexity" evidence="8">
    <location>
        <begin position="466"/>
        <end position="476"/>
    </location>
</feature>
<dbReference type="InterPro" id="IPR017437">
    <property type="entry name" value="ATP-NAD_kinase_PpnK-typ_C"/>
</dbReference>
<keyword evidence="7" id="KW-0520">NAD</keyword>
<dbReference type="InterPro" id="IPR016064">
    <property type="entry name" value="NAD/diacylglycerol_kinase_sf"/>
</dbReference>
<accession>A0A150GNZ3</accession>
<dbReference type="EMBL" id="LSYV01000013">
    <property type="protein sequence ID" value="KXZ51462.1"/>
    <property type="molecule type" value="Genomic_DNA"/>
</dbReference>
<dbReference type="AlphaFoldDB" id="A0A150GNZ3"/>
<keyword evidence="5" id="KW-0067">ATP-binding</keyword>
<dbReference type="HAMAP" id="MF_00361">
    <property type="entry name" value="NAD_kinase"/>
    <property type="match status" value="1"/>
</dbReference>
<dbReference type="GO" id="GO:0006741">
    <property type="term" value="P:NADP+ biosynthetic process"/>
    <property type="evidence" value="ECO:0007669"/>
    <property type="project" value="InterPro"/>
</dbReference>
<evidence type="ECO:0000256" key="7">
    <source>
        <dbReference type="ARBA" id="ARBA00023027"/>
    </source>
</evidence>
<feature type="region of interest" description="Disordered" evidence="8">
    <location>
        <begin position="466"/>
        <end position="518"/>
    </location>
</feature>
<dbReference type="Gene3D" id="3.40.50.10330">
    <property type="entry name" value="Probable inorganic polyphosphate/atp-NAD kinase, domain 1"/>
    <property type="match status" value="1"/>
</dbReference>
<dbReference type="InterPro" id="IPR002504">
    <property type="entry name" value="NADK"/>
</dbReference>
<feature type="compositionally biased region" description="Basic and acidic residues" evidence="8">
    <location>
        <begin position="484"/>
        <end position="493"/>
    </location>
</feature>